<evidence type="ECO:0000313" key="3">
    <source>
        <dbReference type="EMBL" id="ROR73702.1"/>
    </source>
</evidence>
<dbReference type="Pfam" id="PF01261">
    <property type="entry name" value="AP_endonuc_2"/>
    <property type="match status" value="1"/>
</dbReference>
<dbReference type="AlphaFoldDB" id="A0A3N2BEP1"/>
<dbReference type="InterPro" id="IPR013022">
    <property type="entry name" value="Xyl_isomerase-like_TIM-brl"/>
</dbReference>
<name>A0A3N2BEP1_9MICO</name>
<keyword evidence="3" id="KW-0413">Isomerase</keyword>
<accession>A0A3N2BEP1</accession>
<proteinExistence type="predicted"/>
<dbReference type="PANTHER" id="PTHR12110:SF47">
    <property type="match status" value="1"/>
</dbReference>
<keyword evidence="1" id="KW-0119">Carbohydrate metabolism</keyword>
<evidence type="ECO:0000256" key="1">
    <source>
        <dbReference type="ARBA" id="ARBA00023277"/>
    </source>
</evidence>
<dbReference type="OrthoDB" id="3248123at2"/>
<dbReference type="Proteomes" id="UP000280668">
    <property type="component" value="Unassembled WGS sequence"/>
</dbReference>
<sequence length="279" mass="30889">MSAAPEPVRRIPVGLSSSSVYPGGIEATFQAARDLGYDGVEVMVLADPLSRDGDGLCELSERYELPIFAIHAPTLLLTQNVWGSDPWDKVDRAAELAHHVGAETVVIHPPFIWQRRYAENFVGAIAERERLDGMRLAVENMFPWRAKTGRWRERSIQAYAPGWDPLEHDYGSVTLDLSHSATAGYSPEETLAMVDQLGDRLAHLHLCDGSPNFKDEHWPPGQGNQPCDEVLRRLAERGFGGSVVVELNTRGRSSVARRTALADSLAFAREHLGQSVLER</sequence>
<dbReference type="PANTHER" id="PTHR12110">
    <property type="entry name" value="HYDROXYPYRUVATE ISOMERASE"/>
    <property type="match status" value="1"/>
</dbReference>
<feature type="domain" description="Xylose isomerase-like TIM barrel" evidence="2">
    <location>
        <begin position="29"/>
        <end position="270"/>
    </location>
</feature>
<evidence type="ECO:0000259" key="2">
    <source>
        <dbReference type="Pfam" id="PF01261"/>
    </source>
</evidence>
<dbReference type="InterPro" id="IPR036237">
    <property type="entry name" value="Xyl_isomerase-like_sf"/>
</dbReference>
<dbReference type="SUPFAM" id="SSF51658">
    <property type="entry name" value="Xylose isomerase-like"/>
    <property type="match status" value="1"/>
</dbReference>
<evidence type="ECO:0000313" key="4">
    <source>
        <dbReference type="Proteomes" id="UP000280668"/>
    </source>
</evidence>
<gene>
    <name evidence="3" type="ORF">EDD31_2090</name>
</gene>
<dbReference type="InterPro" id="IPR050312">
    <property type="entry name" value="IolE/XylAMocC-like"/>
</dbReference>
<dbReference type="GO" id="GO:0016853">
    <property type="term" value="F:isomerase activity"/>
    <property type="evidence" value="ECO:0007669"/>
    <property type="project" value="UniProtKB-KW"/>
</dbReference>
<organism evidence="3 4">
    <name type="scientific">Bogoriella caseilytica</name>
    <dbReference type="NCBI Taxonomy" id="56055"/>
    <lineage>
        <taxon>Bacteria</taxon>
        <taxon>Bacillati</taxon>
        <taxon>Actinomycetota</taxon>
        <taxon>Actinomycetes</taxon>
        <taxon>Micrococcales</taxon>
        <taxon>Bogoriellaceae</taxon>
        <taxon>Bogoriella</taxon>
    </lineage>
</organism>
<dbReference type="RefSeq" id="WP_123304089.1">
    <property type="nucleotide sequence ID" value="NZ_RKHK01000001.1"/>
</dbReference>
<reference evidence="3 4" key="1">
    <citation type="submission" date="2018-11" db="EMBL/GenBank/DDBJ databases">
        <title>Sequencing the genomes of 1000 actinobacteria strains.</title>
        <authorList>
            <person name="Klenk H.-P."/>
        </authorList>
    </citation>
    <scope>NUCLEOTIDE SEQUENCE [LARGE SCALE GENOMIC DNA]</scope>
    <source>
        <strain evidence="3 4">DSM 11294</strain>
    </source>
</reference>
<keyword evidence="4" id="KW-1185">Reference proteome</keyword>
<comment type="caution">
    <text evidence="3">The sequence shown here is derived from an EMBL/GenBank/DDBJ whole genome shotgun (WGS) entry which is preliminary data.</text>
</comment>
<protein>
    <submittedName>
        <fullName evidence="3">Sugar phosphate isomerase/epimerase</fullName>
    </submittedName>
</protein>
<dbReference type="EMBL" id="RKHK01000001">
    <property type="protein sequence ID" value="ROR73702.1"/>
    <property type="molecule type" value="Genomic_DNA"/>
</dbReference>
<dbReference type="Gene3D" id="3.20.20.150">
    <property type="entry name" value="Divalent-metal-dependent TIM barrel enzymes"/>
    <property type="match status" value="1"/>
</dbReference>